<dbReference type="STRING" id="642780.SAMN04488570_0468"/>
<keyword evidence="2" id="KW-1133">Transmembrane helix</keyword>
<evidence type="ECO:0008006" key="5">
    <source>
        <dbReference type="Google" id="ProtNLM"/>
    </source>
</evidence>
<keyword evidence="2" id="KW-0812">Transmembrane</keyword>
<name>A0A1H1M5M0_9ACTN</name>
<reference evidence="4" key="1">
    <citation type="submission" date="2016-10" db="EMBL/GenBank/DDBJ databases">
        <authorList>
            <person name="Varghese N."/>
            <person name="Submissions S."/>
        </authorList>
    </citation>
    <scope>NUCLEOTIDE SEQUENCE [LARGE SCALE GENOMIC DNA]</scope>
    <source>
        <strain evidence="4">DSM 22127</strain>
    </source>
</reference>
<dbReference type="InterPro" id="IPR022062">
    <property type="entry name" value="DUF3618"/>
</dbReference>
<feature type="transmembrane region" description="Helical" evidence="2">
    <location>
        <begin position="59"/>
        <end position="75"/>
    </location>
</feature>
<proteinExistence type="predicted"/>
<evidence type="ECO:0000256" key="1">
    <source>
        <dbReference type="SAM" id="MobiDB-lite"/>
    </source>
</evidence>
<feature type="compositionally biased region" description="Basic and acidic residues" evidence="1">
    <location>
        <begin position="43"/>
        <end position="54"/>
    </location>
</feature>
<keyword evidence="2" id="KW-0472">Membrane</keyword>
<dbReference type="AlphaFoldDB" id="A0A1H1M5M0"/>
<protein>
    <recommendedName>
        <fullName evidence="5">DUF3618 domain-containing protein</fullName>
    </recommendedName>
</protein>
<feature type="region of interest" description="Disordered" evidence="1">
    <location>
        <begin position="35"/>
        <end position="54"/>
    </location>
</feature>
<sequence length="79" mass="8711">MSQQTPDEIQADIERQREQLASTVDQLTHKLDVKAQTKQRVATAKDRATTDEGKPVPEIYGAVAGAALALLIILVRSRR</sequence>
<dbReference type="RefSeq" id="WP_091725569.1">
    <property type="nucleotide sequence ID" value="NZ_LT629757.1"/>
</dbReference>
<organism evidence="3 4">
    <name type="scientific">Nocardioides scoriae</name>
    <dbReference type="NCBI Taxonomy" id="642780"/>
    <lineage>
        <taxon>Bacteria</taxon>
        <taxon>Bacillati</taxon>
        <taxon>Actinomycetota</taxon>
        <taxon>Actinomycetes</taxon>
        <taxon>Propionibacteriales</taxon>
        <taxon>Nocardioidaceae</taxon>
        <taxon>Nocardioides</taxon>
    </lineage>
</organism>
<keyword evidence="4" id="KW-1185">Reference proteome</keyword>
<accession>A0A1H1M5M0</accession>
<dbReference type="EMBL" id="LT629757">
    <property type="protein sequence ID" value="SDR81802.1"/>
    <property type="molecule type" value="Genomic_DNA"/>
</dbReference>
<dbReference type="Pfam" id="PF12277">
    <property type="entry name" value="DUF3618"/>
    <property type="match status" value="1"/>
</dbReference>
<evidence type="ECO:0000256" key="2">
    <source>
        <dbReference type="SAM" id="Phobius"/>
    </source>
</evidence>
<evidence type="ECO:0000313" key="3">
    <source>
        <dbReference type="EMBL" id="SDR81802.1"/>
    </source>
</evidence>
<gene>
    <name evidence="3" type="ORF">SAMN04488570_0468</name>
</gene>
<dbReference type="OrthoDB" id="3786861at2"/>
<evidence type="ECO:0000313" key="4">
    <source>
        <dbReference type="Proteomes" id="UP000198859"/>
    </source>
</evidence>
<dbReference type="Proteomes" id="UP000198859">
    <property type="component" value="Chromosome I"/>
</dbReference>